<evidence type="ECO:0000256" key="1">
    <source>
        <dbReference type="SAM" id="MobiDB-lite"/>
    </source>
</evidence>
<evidence type="ECO:0000313" key="2">
    <source>
        <dbReference type="EMBL" id="BAR47086.1"/>
    </source>
</evidence>
<feature type="compositionally biased region" description="Basic and acidic residues" evidence="1">
    <location>
        <begin position="44"/>
        <end position="53"/>
    </location>
</feature>
<sequence length="64" mass="6777">MIRIWVAGRAGCKAARATAREHRCRSVPDSTPSLPAAPLGPAIDKPRTWREIDPVTEGSPANGG</sequence>
<dbReference type="AlphaFoldDB" id="A0A1Y0ZFZ8"/>
<organism evidence="2 3">
    <name type="scientific">Methylobacterium aquaticum</name>
    <dbReference type="NCBI Taxonomy" id="270351"/>
    <lineage>
        <taxon>Bacteria</taxon>
        <taxon>Pseudomonadati</taxon>
        <taxon>Pseudomonadota</taxon>
        <taxon>Alphaproteobacteria</taxon>
        <taxon>Hyphomicrobiales</taxon>
        <taxon>Methylobacteriaceae</taxon>
        <taxon>Methylobacterium</taxon>
    </lineage>
</organism>
<proteinExistence type="predicted"/>
<reference evidence="2 3" key="1">
    <citation type="journal article" date="2015" name="Genome Announc.">
        <title>Complete Genome Sequence of Methylobacterium aquaticum Strain 22A, Isolated from Racomitrium japonicum Moss.</title>
        <authorList>
            <person name="Tani A."/>
            <person name="Ogura Y."/>
            <person name="Hayashi T."/>
            <person name="Kimbara K."/>
        </authorList>
    </citation>
    <scope>NUCLEOTIDE SEQUENCE [LARGE SCALE GENOMIC DNA]</scope>
    <source>
        <strain evidence="2 3">MA-22A</strain>
    </source>
</reference>
<name>A0A1Y0ZFZ8_9HYPH</name>
<protein>
    <submittedName>
        <fullName evidence="2">Uncharacterized protein</fullName>
    </submittedName>
</protein>
<dbReference type="Proteomes" id="UP000061432">
    <property type="component" value="Chromosome"/>
</dbReference>
<reference evidence="3" key="2">
    <citation type="submission" date="2015-01" db="EMBL/GenBank/DDBJ databases">
        <title>Complete genome sequence of Methylobacterium aquaticum strain 22A.</title>
        <authorList>
            <person name="Tani A."/>
            <person name="Ogura Y."/>
            <person name="Hayashi T."/>
        </authorList>
    </citation>
    <scope>NUCLEOTIDE SEQUENCE [LARGE SCALE GENOMIC DNA]</scope>
    <source>
        <strain evidence="3">MA-22A</strain>
    </source>
</reference>
<dbReference type="KEGG" id="maqu:Maq22A_c27900"/>
<dbReference type="STRING" id="270351.Maq22A_c27900"/>
<dbReference type="EMBL" id="AP014704">
    <property type="protein sequence ID" value="BAR47086.1"/>
    <property type="molecule type" value="Genomic_DNA"/>
</dbReference>
<feature type="region of interest" description="Disordered" evidence="1">
    <location>
        <begin position="23"/>
        <end position="64"/>
    </location>
</feature>
<accession>A0A1Y0ZFZ8</accession>
<gene>
    <name evidence="2" type="ORF">Maq22A_c27900</name>
</gene>
<evidence type="ECO:0000313" key="3">
    <source>
        <dbReference type="Proteomes" id="UP000061432"/>
    </source>
</evidence>